<proteinExistence type="predicted"/>
<dbReference type="SUPFAM" id="SSF53720">
    <property type="entry name" value="ALDH-like"/>
    <property type="match status" value="1"/>
</dbReference>
<dbReference type="InterPro" id="IPR016163">
    <property type="entry name" value="Ald_DH_C"/>
</dbReference>
<dbReference type="Pfam" id="PF00171">
    <property type="entry name" value="Aldedh"/>
    <property type="match status" value="1"/>
</dbReference>
<reference evidence="2 3" key="1">
    <citation type="submission" date="2015-03" db="EMBL/GenBank/DDBJ databases">
        <title>Draft genome of the nematode, Opisthorchis viverrini.</title>
        <authorList>
            <person name="Mitreva M."/>
        </authorList>
    </citation>
    <scope>NUCLEOTIDE SEQUENCE [LARGE SCALE GENOMIC DNA]</scope>
    <source>
        <strain evidence="2">Khon Kaen</strain>
    </source>
</reference>
<dbReference type="Proteomes" id="UP000243686">
    <property type="component" value="Unassembled WGS sequence"/>
</dbReference>
<dbReference type="InterPro" id="IPR015590">
    <property type="entry name" value="Aldehyde_DH_dom"/>
</dbReference>
<keyword evidence="3" id="KW-1185">Reference proteome</keyword>
<gene>
    <name evidence="2" type="ORF">X801_06796</name>
</gene>
<dbReference type="PANTHER" id="PTHR11699">
    <property type="entry name" value="ALDEHYDE DEHYDROGENASE-RELATED"/>
    <property type="match status" value="1"/>
</dbReference>
<dbReference type="Gene3D" id="3.40.309.10">
    <property type="entry name" value="Aldehyde Dehydrogenase, Chain A, domain 2"/>
    <property type="match status" value="1"/>
</dbReference>
<organism evidence="2 3">
    <name type="scientific">Opisthorchis viverrini</name>
    <name type="common">Southeast Asian liver fluke</name>
    <dbReference type="NCBI Taxonomy" id="6198"/>
    <lineage>
        <taxon>Eukaryota</taxon>
        <taxon>Metazoa</taxon>
        <taxon>Spiralia</taxon>
        <taxon>Lophotrochozoa</taxon>
        <taxon>Platyhelminthes</taxon>
        <taxon>Trematoda</taxon>
        <taxon>Digenea</taxon>
        <taxon>Opisthorchiida</taxon>
        <taxon>Opisthorchiata</taxon>
        <taxon>Opisthorchiidae</taxon>
        <taxon>Opisthorchis</taxon>
    </lineage>
</organism>
<feature type="domain" description="Aldehyde dehydrogenase" evidence="1">
    <location>
        <begin position="3"/>
        <end position="78"/>
    </location>
</feature>
<dbReference type="GO" id="GO:0016620">
    <property type="term" value="F:oxidoreductase activity, acting on the aldehyde or oxo group of donors, NAD or NADP as acceptor"/>
    <property type="evidence" value="ECO:0007669"/>
    <property type="project" value="InterPro"/>
</dbReference>
<dbReference type="EMBL" id="KV895463">
    <property type="protein sequence ID" value="OON17367.1"/>
    <property type="molecule type" value="Genomic_DNA"/>
</dbReference>
<evidence type="ECO:0000259" key="1">
    <source>
        <dbReference type="Pfam" id="PF00171"/>
    </source>
</evidence>
<accession>A0A1S8WSD8</accession>
<protein>
    <recommendedName>
        <fullName evidence="1">Aldehyde dehydrogenase domain-containing protein</fullName>
    </recommendedName>
</protein>
<dbReference type="InterPro" id="IPR016161">
    <property type="entry name" value="Ald_DH/histidinol_DH"/>
</dbReference>
<evidence type="ECO:0000313" key="3">
    <source>
        <dbReference type="Proteomes" id="UP000243686"/>
    </source>
</evidence>
<evidence type="ECO:0000313" key="2">
    <source>
        <dbReference type="EMBL" id="OON17367.1"/>
    </source>
</evidence>
<sequence length="90" mass="10025">MLMVGKGHVFCHKAALVDKAAAVAHEATMINNDQCCVACTRIFIEAPIYEKMVHKLKELAEARKVGDPFSPDTVQGPQTIVFRLQRYPLL</sequence>
<dbReference type="AlphaFoldDB" id="A0A1S8WSD8"/>
<name>A0A1S8WSD8_OPIVI</name>